<accession>A0A7G1HTZ1</accession>
<evidence type="ECO:0000256" key="2">
    <source>
        <dbReference type="ARBA" id="ARBA00022692"/>
    </source>
</evidence>
<dbReference type="GO" id="GO:0005886">
    <property type="term" value="C:plasma membrane"/>
    <property type="evidence" value="ECO:0007669"/>
    <property type="project" value="InterPro"/>
</dbReference>
<dbReference type="Pfam" id="PF05359">
    <property type="entry name" value="DUF748"/>
    <property type="match status" value="1"/>
</dbReference>
<dbReference type="GO" id="GO:0009306">
    <property type="term" value="P:protein secretion"/>
    <property type="evidence" value="ECO:0007669"/>
    <property type="project" value="InterPro"/>
</dbReference>
<feature type="domain" description="Translocation and assembly module TamB C-terminal" evidence="7">
    <location>
        <begin position="1027"/>
        <end position="1471"/>
    </location>
</feature>
<comment type="subcellular location">
    <subcellularLocation>
        <location evidence="1">Membrane</location>
        <topology evidence="1">Single-pass membrane protein</topology>
    </subcellularLocation>
</comment>
<feature type="compositionally biased region" description="Polar residues" evidence="5">
    <location>
        <begin position="1497"/>
        <end position="1514"/>
    </location>
</feature>
<evidence type="ECO:0000313" key="8">
    <source>
        <dbReference type="EMBL" id="BCI63219.1"/>
    </source>
</evidence>
<protein>
    <submittedName>
        <fullName evidence="8">DUF490 domain-containing protein</fullName>
    </submittedName>
</protein>
<evidence type="ECO:0000256" key="4">
    <source>
        <dbReference type="ARBA" id="ARBA00023136"/>
    </source>
</evidence>
<keyword evidence="3 6" id="KW-1133">Transmembrane helix</keyword>
<dbReference type="Pfam" id="PF04357">
    <property type="entry name" value="TamB"/>
    <property type="match status" value="1"/>
</dbReference>
<gene>
    <name evidence="8" type="ORF">Cop2CBH44_15720</name>
</gene>
<organism evidence="8 9">
    <name type="scientific">Coprobacter secundus subsp. similis</name>
    <dbReference type="NCBI Taxonomy" id="2751153"/>
    <lineage>
        <taxon>Bacteria</taxon>
        <taxon>Pseudomonadati</taxon>
        <taxon>Bacteroidota</taxon>
        <taxon>Bacteroidia</taxon>
        <taxon>Bacteroidales</taxon>
        <taxon>Barnesiellaceae</taxon>
        <taxon>Coprobacter</taxon>
    </lineage>
</organism>
<evidence type="ECO:0000256" key="6">
    <source>
        <dbReference type="SAM" id="Phobius"/>
    </source>
</evidence>
<evidence type="ECO:0000256" key="5">
    <source>
        <dbReference type="SAM" id="MobiDB-lite"/>
    </source>
</evidence>
<evidence type="ECO:0000256" key="1">
    <source>
        <dbReference type="ARBA" id="ARBA00004167"/>
    </source>
</evidence>
<dbReference type="InterPro" id="IPR008023">
    <property type="entry name" value="DUF748"/>
</dbReference>
<dbReference type="PANTHER" id="PTHR36985:SF1">
    <property type="entry name" value="TRANSLOCATION AND ASSEMBLY MODULE SUBUNIT TAMB"/>
    <property type="match status" value="1"/>
</dbReference>
<dbReference type="KEGG" id="copr:Cop2CBH44_15720"/>
<feature type="region of interest" description="Disordered" evidence="5">
    <location>
        <begin position="1490"/>
        <end position="1514"/>
    </location>
</feature>
<keyword evidence="2 6" id="KW-0812">Transmembrane</keyword>
<evidence type="ECO:0000313" key="9">
    <source>
        <dbReference type="Proteomes" id="UP000594042"/>
    </source>
</evidence>
<reference evidence="9" key="1">
    <citation type="submission" date="2020-07" db="EMBL/GenBank/DDBJ databases">
        <title>Complete genome sequencing of Coprobacter sp. strain 2CBH44.</title>
        <authorList>
            <person name="Sakamoto M."/>
            <person name="Murakami T."/>
            <person name="Mori H."/>
        </authorList>
    </citation>
    <scope>NUCLEOTIDE SEQUENCE [LARGE SCALE GENOMIC DNA]</scope>
    <source>
        <strain evidence="9">2CBH44</strain>
    </source>
</reference>
<evidence type="ECO:0000256" key="3">
    <source>
        <dbReference type="ARBA" id="ARBA00022989"/>
    </source>
</evidence>
<dbReference type="EMBL" id="AP023322">
    <property type="protein sequence ID" value="BCI63219.1"/>
    <property type="molecule type" value="Genomic_DNA"/>
</dbReference>
<sequence length="1514" mass="170193">MKTLYKIFKYIIIGLVVSICILYSGLYLALSIPSVQQKVREIGTAELSSRLHVPVSIGKVNIYPFDKIALYDVFLPDQKGDTLLFADKLMVGIELSSLLDRKLVFTTAHLLDFDIHISKDTPESKTNFQFIIDTFKPQEKKEKHPFDVQINTVVIRRGNVSYNLLSEPYKQSGFDKNHIILKNVLSTISLKSLRRDSININVRRLSFEEKSGFSLPKLSFKLAANQKEAYFSQFKLQLQQSLIALNTAHVDLSTVQNYTQFCDSSNIRLVINHSRLVLSDLAPFLPILQKFDTPTDFTCHVQGVINHLQLSSLQLNYGKGNIIVEGEGTLDGITQLQDAFLFGKVNKLRATPDGIVSLIQDLSSVERPISPIFTRLGTVNFQGEVSGFLSNLVMFGNLSGNPGKVHADLMFSRNIEKKSLTYQGNIEAIDFDLHQLFSENNLFGTASLKFNVDGTHYINGYPTGKLFGEITHIDYNGYSYKNIELNGNYKGPRFEGTAKIDDENGHLTMQGLIDLIKEKPEFKFTAIGTNIRPEALKLTKKYKDADLSFNIHANFIGNTPDNAEGELSIDSITFVKGDEHFFLKRFLVTAHNEQVPQSLKIHSDILNGEISGQYSFRTLKNSITEIISSVLPSIVTPPKRKLKAENIFSYTFKIEPTESVSKIFELPITLSSGGEIEGFYNDKESRFRFESSFPILQIKKSKLDNTLILSEKSNGIITFSARASNTNKKNKTLIWSLNADAKQDNLNARINWSNSGKSTFCGELSTTTHFSKSGTEKLPIMDIKINPSNLILNDSIWKIQPATVLVDSGKININSFEIRHGKQYLHIDGIASKLPDDEINLQLNDLNLDYIFESLNIRHVTFGGQATGNILVSNLMSGAPRLSTKRFDVKDFTYNDAYLGDLNLYSQWINENQGILLKGKISQQGHPDTGIYGHIFPTRDSLHLSFDAHYLNLDFIQPFIGNILTGFTGRATGKIDFYGKFNALNVSGNAFAQNVKFGVDYLNTTYSLTDSVHLTPNSIWFDNVTVTDKFGHTARAKGMLKHNHFKNLTYNIGISEIRNLLVFDVTEQLNPVYYGTIFGTGTASIIGDMDKTDIDVNMRTDAKSKFTFVLTGNETANDYQFITFVNKTEELRKEELQDSTNLSLIDNIKRIEETTGAHTTNVNLQIDATPDATMQIVMDPATEDIIKANGAGGIRIEYNTFSDMKIYGTYTLEKGSYSFSLQDLITKVFNIKSGSQISFRGNPLEADLNIDAIYSLTANLTDLSESFAEEKELSRTTVPVNTVLSVSGNLQHPDLKFDIAFPTLTQDIDRQVRSIISTEEMMNRQIIYLLALGKFYTPDYMNVGQARNNELASVASSTLSSQLSNMLGQISDKWNIGTNIRSDKGDFSDVEVELALSSQLLNNRLIFNGNFGYRDNQVNSNAFVGDFDLEYLLNKSGSLRLKAYNHYNDRNYYIKSALTTQGVGIMFKRDFGRFTELFNRIHNNVIKRRKKRENKNLENSPTPVLSQPTNSEKK</sequence>
<keyword evidence="4 6" id="KW-0472">Membrane</keyword>
<evidence type="ECO:0000259" key="7">
    <source>
        <dbReference type="Pfam" id="PF04357"/>
    </source>
</evidence>
<dbReference type="InterPro" id="IPR007452">
    <property type="entry name" value="TamB_C"/>
</dbReference>
<keyword evidence="9" id="KW-1185">Reference proteome</keyword>
<name>A0A7G1HTZ1_9BACT</name>
<feature type="transmembrane region" description="Helical" evidence="6">
    <location>
        <begin position="7"/>
        <end position="30"/>
    </location>
</feature>
<proteinExistence type="predicted"/>
<dbReference type="PANTHER" id="PTHR36985">
    <property type="entry name" value="TRANSLOCATION AND ASSEMBLY MODULE SUBUNIT TAMB"/>
    <property type="match status" value="1"/>
</dbReference>
<dbReference type="Proteomes" id="UP000594042">
    <property type="component" value="Chromosome"/>
</dbReference>
<dbReference type="RefSeq" id="WP_200755853.1">
    <property type="nucleotide sequence ID" value="NZ_AP023322.1"/>
</dbReference>